<dbReference type="InterPro" id="IPR002110">
    <property type="entry name" value="Ankyrin_rpt"/>
</dbReference>
<evidence type="ECO:0000256" key="3">
    <source>
        <dbReference type="PROSITE-ProRule" id="PRU00023"/>
    </source>
</evidence>
<dbReference type="InterPro" id="IPR036236">
    <property type="entry name" value="Znf_C2H2_sf"/>
</dbReference>
<dbReference type="SUPFAM" id="SSF57667">
    <property type="entry name" value="beta-beta-alpha zinc fingers"/>
    <property type="match status" value="1"/>
</dbReference>
<dbReference type="Gene3D" id="3.30.160.60">
    <property type="entry name" value="Classic Zinc Finger"/>
    <property type="match status" value="1"/>
</dbReference>
<evidence type="ECO:0000256" key="2">
    <source>
        <dbReference type="ARBA" id="ARBA00023043"/>
    </source>
</evidence>
<keyword evidence="2 3" id="KW-0040">ANK repeat</keyword>
<evidence type="ECO:0000313" key="6">
    <source>
        <dbReference type="EMBL" id="KAK4444734.1"/>
    </source>
</evidence>
<dbReference type="PROSITE" id="PS00028">
    <property type="entry name" value="ZINC_FINGER_C2H2_1"/>
    <property type="match status" value="1"/>
</dbReference>
<dbReference type="Gene3D" id="1.25.40.20">
    <property type="entry name" value="Ankyrin repeat-containing domain"/>
    <property type="match status" value="2"/>
</dbReference>
<reference evidence="6" key="1">
    <citation type="journal article" date="2023" name="Mol. Phylogenet. Evol.">
        <title>Genome-scale phylogeny and comparative genomics of the fungal order Sordariales.</title>
        <authorList>
            <person name="Hensen N."/>
            <person name="Bonometti L."/>
            <person name="Westerberg I."/>
            <person name="Brannstrom I.O."/>
            <person name="Guillou S."/>
            <person name="Cros-Aarteil S."/>
            <person name="Calhoun S."/>
            <person name="Haridas S."/>
            <person name="Kuo A."/>
            <person name="Mondo S."/>
            <person name="Pangilinan J."/>
            <person name="Riley R."/>
            <person name="LaButti K."/>
            <person name="Andreopoulos B."/>
            <person name="Lipzen A."/>
            <person name="Chen C."/>
            <person name="Yan M."/>
            <person name="Daum C."/>
            <person name="Ng V."/>
            <person name="Clum A."/>
            <person name="Steindorff A."/>
            <person name="Ohm R.A."/>
            <person name="Martin F."/>
            <person name="Silar P."/>
            <person name="Natvig D.O."/>
            <person name="Lalanne C."/>
            <person name="Gautier V."/>
            <person name="Ament-Velasquez S.L."/>
            <person name="Kruys A."/>
            <person name="Hutchinson M.I."/>
            <person name="Powell A.J."/>
            <person name="Barry K."/>
            <person name="Miller A.N."/>
            <person name="Grigoriev I.V."/>
            <person name="Debuchy R."/>
            <person name="Gladieux P."/>
            <person name="Hiltunen Thoren M."/>
            <person name="Johannesson H."/>
        </authorList>
    </citation>
    <scope>NUCLEOTIDE SEQUENCE</scope>
    <source>
        <strain evidence="6">PSN243</strain>
    </source>
</reference>
<dbReference type="Pfam" id="PF12796">
    <property type="entry name" value="Ank_2"/>
    <property type="match status" value="2"/>
</dbReference>
<reference evidence="6" key="2">
    <citation type="submission" date="2023-05" db="EMBL/GenBank/DDBJ databases">
        <authorList>
            <consortium name="Lawrence Berkeley National Laboratory"/>
            <person name="Steindorff A."/>
            <person name="Hensen N."/>
            <person name="Bonometti L."/>
            <person name="Westerberg I."/>
            <person name="Brannstrom I.O."/>
            <person name="Guillou S."/>
            <person name="Cros-Aarteil S."/>
            <person name="Calhoun S."/>
            <person name="Haridas S."/>
            <person name="Kuo A."/>
            <person name="Mondo S."/>
            <person name="Pangilinan J."/>
            <person name="Riley R."/>
            <person name="Labutti K."/>
            <person name="Andreopoulos B."/>
            <person name="Lipzen A."/>
            <person name="Chen C."/>
            <person name="Yanf M."/>
            <person name="Daum C."/>
            <person name="Ng V."/>
            <person name="Clum A."/>
            <person name="Ohm R."/>
            <person name="Martin F."/>
            <person name="Silar P."/>
            <person name="Natvig D."/>
            <person name="Lalanne C."/>
            <person name="Gautier V."/>
            <person name="Ament-Velasquez S.L."/>
            <person name="Kruys A."/>
            <person name="Hutchinson M.I."/>
            <person name="Powell A.J."/>
            <person name="Barry K."/>
            <person name="Miller A.N."/>
            <person name="Grigoriev I.V."/>
            <person name="Debuchy R."/>
            <person name="Gladieux P."/>
            <person name="Thoren M.H."/>
            <person name="Johannesson H."/>
        </authorList>
    </citation>
    <scope>NUCLEOTIDE SEQUENCE</scope>
    <source>
        <strain evidence="6">PSN243</strain>
    </source>
</reference>
<gene>
    <name evidence="6" type="ORF">QBC34DRAFT_414561</name>
</gene>
<dbReference type="Proteomes" id="UP001321760">
    <property type="component" value="Unassembled WGS sequence"/>
</dbReference>
<dbReference type="PRINTS" id="PR01415">
    <property type="entry name" value="ANKYRIN"/>
</dbReference>
<accession>A0AAV9G9D3</accession>
<dbReference type="GO" id="GO:0008270">
    <property type="term" value="F:zinc ion binding"/>
    <property type="evidence" value="ECO:0007669"/>
    <property type="project" value="UniProtKB-KW"/>
</dbReference>
<sequence length="404" mass="44958">MSRQVSCQECNKSFPSKQRLTQHRRCHKKSHACQEPVCQRKDPPVCFGTKRDLLRHQQMHTRSMGKQQCPYCQAELAWRPDNFKRHVDSNHDGGITGAASRGDEETVREYLSNYPDAVDAKEGGDKTPLSLAVAAGHLNVARLLLNNKADIESTTGTGLTPLWAAITNQQTAMVDILLDWGADIEPGSPSNWIWVIKHRFHVEPLVKALVERSTDIHATVLRACGLAMKAGPKVGRDYVEMLFRMPAVTGEVASRVSTRLLADFCQDYRPFSSIWAGILVRHGADVNHQTDGKTNMMLAAELGRLEVVRSLMYHGADVNAKGKHGWTALHAAAYCSYLWHDPLPLVKRLVRQGADCRAVTDTGETPIDIALGVIEKNRTDRGFKHYAFNEIVRYMKAVAGSNPS</sequence>
<keyword evidence="4" id="KW-0862">Zinc</keyword>
<dbReference type="InterPro" id="IPR036770">
    <property type="entry name" value="Ankyrin_rpt-contain_sf"/>
</dbReference>
<keyword evidence="1" id="KW-0677">Repeat</keyword>
<proteinExistence type="predicted"/>
<feature type="repeat" description="ANK" evidence="3">
    <location>
        <begin position="324"/>
        <end position="361"/>
    </location>
</feature>
<dbReference type="InterPro" id="IPR013087">
    <property type="entry name" value="Znf_C2H2_type"/>
</dbReference>
<dbReference type="PANTHER" id="PTHR24171:SF9">
    <property type="entry name" value="ANKYRIN REPEAT DOMAIN-CONTAINING PROTEIN 39"/>
    <property type="match status" value="1"/>
</dbReference>
<dbReference type="PROSITE" id="PS50157">
    <property type="entry name" value="ZINC_FINGER_C2H2_2"/>
    <property type="match status" value="1"/>
</dbReference>
<keyword evidence="4" id="KW-0479">Metal-binding</keyword>
<protein>
    <submittedName>
        <fullName evidence="6">Ankyrin repeat-containing domain protein</fullName>
    </submittedName>
</protein>
<evidence type="ECO:0000256" key="1">
    <source>
        <dbReference type="ARBA" id="ARBA00022737"/>
    </source>
</evidence>
<dbReference type="PANTHER" id="PTHR24171">
    <property type="entry name" value="ANKYRIN REPEAT DOMAIN-CONTAINING PROTEIN 39-RELATED"/>
    <property type="match status" value="1"/>
</dbReference>
<dbReference type="AlphaFoldDB" id="A0AAV9G9D3"/>
<name>A0AAV9G9D3_9PEZI</name>
<evidence type="ECO:0000256" key="4">
    <source>
        <dbReference type="PROSITE-ProRule" id="PRU00042"/>
    </source>
</evidence>
<keyword evidence="4" id="KW-0863">Zinc-finger</keyword>
<keyword evidence="7" id="KW-1185">Reference proteome</keyword>
<dbReference type="EMBL" id="MU865973">
    <property type="protein sequence ID" value="KAK4444734.1"/>
    <property type="molecule type" value="Genomic_DNA"/>
</dbReference>
<feature type="repeat" description="ANK" evidence="3">
    <location>
        <begin position="291"/>
        <end position="323"/>
    </location>
</feature>
<dbReference type="SMART" id="SM00248">
    <property type="entry name" value="ANK"/>
    <property type="match status" value="4"/>
</dbReference>
<comment type="caution">
    <text evidence="6">The sequence shown here is derived from an EMBL/GenBank/DDBJ whole genome shotgun (WGS) entry which is preliminary data.</text>
</comment>
<feature type="repeat" description="ANK" evidence="3">
    <location>
        <begin position="157"/>
        <end position="189"/>
    </location>
</feature>
<evidence type="ECO:0000313" key="7">
    <source>
        <dbReference type="Proteomes" id="UP001321760"/>
    </source>
</evidence>
<feature type="domain" description="C2H2-type" evidence="5">
    <location>
        <begin position="5"/>
        <end position="36"/>
    </location>
</feature>
<organism evidence="6 7">
    <name type="scientific">Podospora aff. communis PSN243</name>
    <dbReference type="NCBI Taxonomy" id="3040156"/>
    <lineage>
        <taxon>Eukaryota</taxon>
        <taxon>Fungi</taxon>
        <taxon>Dikarya</taxon>
        <taxon>Ascomycota</taxon>
        <taxon>Pezizomycotina</taxon>
        <taxon>Sordariomycetes</taxon>
        <taxon>Sordariomycetidae</taxon>
        <taxon>Sordariales</taxon>
        <taxon>Podosporaceae</taxon>
        <taxon>Podospora</taxon>
    </lineage>
</organism>
<dbReference type="PROSITE" id="PS50088">
    <property type="entry name" value="ANK_REPEAT"/>
    <property type="match status" value="4"/>
</dbReference>
<feature type="repeat" description="ANK" evidence="3">
    <location>
        <begin position="124"/>
        <end position="156"/>
    </location>
</feature>
<dbReference type="SMART" id="SM00355">
    <property type="entry name" value="ZnF_C2H2"/>
    <property type="match status" value="3"/>
</dbReference>
<dbReference type="SUPFAM" id="SSF48403">
    <property type="entry name" value="Ankyrin repeat"/>
    <property type="match status" value="1"/>
</dbReference>
<evidence type="ECO:0000259" key="5">
    <source>
        <dbReference type="PROSITE" id="PS50157"/>
    </source>
</evidence>
<dbReference type="PROSITE" id="PS50297">
    <property type="entry name" value="ANK_REP_REGION"/>
    <property type="match status" value="3"/>
</dbReference>